<organism evidence="2 3">
    <name type="scientific">Cerrena zonata</name>
    <dbReference type="NCBI Taxonomy" id="2478898"/>
    <lineage>
        <taxon>Eukaryota</taxon>
        <taxon>Fungi</taxon>
        <taxon>Dikarya</taxon>
        <taxon>Basidiomycota</taxon>
        <taxon>Agaricomycotina</taxon>
        <taxon>Agaricomycetes</taxon>
        <taxon>Polyporales</taxon>
        <taxon>Cerrenaceae</taxon>
        <taxon>Cerrena</taxon>
    </lineage>
</organism>
<evidence type="ECO:0000256" key="1">
    <source>
        <dbReference type="SAM" id="Phobius"/>
    </source>
</evidence>
<keyword evidence="1" id="KW-0812">Transmembrane</keyword>
<sequence>MSKVNGQTSQPTPRGQYYILSLFSLISVPSPSASILHLTVSIPPAHYSDLLLLIFTISIMSVPGAFEVFESFEPAVNREEAPEYGPLPPAYSLYPLRSRKITVWEAAAPIVTSDGPTILTFAILMHVLILFYATGLVEMGPETYVGIQLILLVFTLRKCIEGAEDVYTAYKYEVPSPECECRGCQWRTRD</sequence>
<comment type="caution">
    <text evidence="2">The sequence shown here is derived from an EMBL/GenBank/DDBJ whole genome shotgun (WGS) entry which is preliminary data.</text>
</comment>
<dbReference type="AlphaFoldDB" id="A0AAW0FI97"/>
<proteinExistence type="predicted"/>
<evidence type="ECO:0000313" key="2">
    <source>
        <dbReference type="EMBL" id="KAK7679052.1"/>
    </source>
</evidence>
<name>A0AAW0FI97_9APHY</name>
<evidence type="ECO:0000313" key="3">
    <source>
        <dbReference type="Proteomes" id="UP001385951"/>
    </source>
</evidence>
<feature type="transmembrane region" description="Helical" evidence="1">
    <location>
        <begin position="17"/>
        <end position="38"/>
    </location>
</feature>
<reference evidence="2 3" key="1">
    <citation type="submission" date="2022-09" db="EMBL/GenBank/DDBJ databases">
        <authorList>
            <person name="Palmer J.M."/>
        </authorList>
    </citation>
    <scope>NUCLEOTIDE SEQUENCE [LARGE SCALE GENOMIC DNA]</scope>
    <source>
        <strain evidence="2 3">DSM 7382</strain>
    </source>
</reference>
<accession>A0AAW0FI97</accession>
<keyword evidence="3" id="KW-1185">Reference proteome</keyword>
<dbReference type="Proteomes" id="UP001385951">
    <property type="component" value="Unassembled WGS sequence"/>
</dbReference>
<gene>
    <name evidence="2" type="ORF">QCA50_017996</name>
</gene>
<feature type="transmembrane region" description="Helical" evidence="1">
    <location>
        <begin position="118"/>
        <end position="137"/>
    </location>
</feature>
<dbReference type="EMBL" id="JASBNA010000064">
    <property type="protein sequence ID" value="KAK7679052.1"/>
    <property type="molecule type" value="Genomic_DNA"/>
</dbReference>
<keyword evidence="1" id="KW-0472">Membrane</keyword>
<keyword evidence="1" id="KW-1133">Transmembrane helix</keyword>
<feature type="transmembrane region" description="Helical" evidence="1">
    <location>
        <begin position="50"/>
        <end position="69"/>
    </location>
</feature>
<protein>
    <submittedName>
        <fullName evidence="2">Uncharacterized protein</fullName>
    </submittedName>
</protein>